<accession>A0AAV6UJM7</accession>
<protein>
    <recommendedName>
        <fullName evidence="4">Secreted protein</fullName>
    </recommendedName>
</protein>
<dbReference type="AlphaFoldDB" id="A0AAV6UJM7"/>
<feature type="transmembrane region" description="Helical" evidence="1">
    <location>
        <begin position="30"/>
        <end position="50"/>
    </location>
</feature>
<sequence length="67" mass="7830">MLRACSASLLANRPLLMALAGVSLESFRYRLYILLFYNSSCSSASFRMYIMMPMRCRRSRRALPRCR</sequence>
<comment type="caution">
    <text evidence="2">The sequence shown here is derived from an EMBL/GenBank/DDBJ whole genome shotgun (WGS) entry which is preliminary data.</text>
</comment>
<gene>
    <name evidence="2" type="ORF">JTE90_025719</name>
</gene>
<keyword evidence="3" id="KW-1185">Reference proteome</keyword>
<dbReference type="EMBL" id="JAFNEN010000402">
    <property type="protein sequence ID" value="KAG8183836.1"/>
    <property type="molecule type" value="Genomic_DNA"/>
</dbReference>
<keyword evidence="1" id="KW-1133">Transmembrane helix</keyword>
<reference evidence="2 3" key="1">
    <citation type="journal article" date="2022" name="Nat. Ecol. Evol.">
        <title>A masculinizing supergene underlies an exaggerated male reproductive morph in a spider.</title>
        <authorList>
            <person name="Hendrickx F."/>
            <person name="De Corte Z."/>
            <person name="Sonet G."/>
            <person name="Van Belleghem S.M."/>
            <person name="Kostlbacher S."/>
            <person name="Vangestel C."/>
        </authorList>
    </citation>
    <scope>NUCLEOTIDE SEQUENCE [LARGE SCALE GENOMIC DNA]</scope>
    <source>
        <strain evidence="2">W744_W776</strain>
    </source>
</reference>
<name>A0AAV6UJM7_9ARAC</name>
<keyword evidence="1" id="KW-0472">Membrane</keyword>
<proteinExistence type="predicted"/>
<evidence type="ECO:0000313" key="3">
    <source>
        <dbReference type="Proteomes" id="UP000827092"/>
    </source>
</evidence>
<organism evidence="2 3">
    <name type="scientific">Oedothorax gibbosus</name>
    <dbReference type="NCBI Taxonomy" id="931172"/>
    <lineage>
        <taxon>Eukaryota</taxon>
        <taxon>Metazoa</taxon>
        <taxon>Ecdysozoa</taxon>
        <taxon>Arthropoda</taxon>
        <taxon>Chelicerata</taxon>
        <taxon>Arachnida</taxon>
        <taxon>Araneae</taxon>
        <taxon>Araneomorphae</taxon>
        <taxon>Entelegynae</taxon>
        <taxon>Araneoidea</taxon>
        <taxon>Linyphiidae</taxon>
        <taxon>Erigoninae</taxon>
        <taxon>Oedothorax</taxon>
    </lineage>
</organism>
<dbReference type="Proteomes" id="UP000827092">
    <property type="component" value="Unassembled WGS sequence"/>
</dbReference>
<keyword evidence="1" id="KW-0812">Transmembrane</keyword>
<evidence type="ECO:0000256" key="1">
    <source>
        <dbReference type="SAM" id="Phobius"/>
    </source>
</evidence>
<evidence type="ECO:0000313" key="2">
    <source>
        <dbReference type="EMBL" id="KAG8183836.1"/>
    </source>
</evidence>
<evidence type="ECO:0008006" key="4">
    <source>
        <dbReference type="Google" id="ProtNLM"/>
    </source>
</evidence>